<reference evidence="24 25" key="1">
    <citation type="submission" date="2015-12" db="EMBL/GenBank/DDBJ databases">
        <title>The genome of Folsomia candida.</title>
        <authorList>
            <person name="Faddeeva A."/>
            <person name="Derks M.F."/>
            <person name="Anvar Y."/>
            <person name="Smit S."/>
            <person name="Van Straalen N."/>
            <person name="Roelofs D."/>
        </authorList>
    </citation>
    <scope>NUCLEOTIDE SEQUENCE [LARGE SCALE GENOMIC DNA]</scope>
    <source>
        <strain evidence="24 25">VU population</strain>
        <tissue evidence="24">Whole body</tissue>
    </source>
</reference>
<evidence type="ECO:0000256" key="7">
    <source>
        <dbReference type="ARBA" id="ARBA00022692"/>
    </source>
</evidence>
<comment type="catalytic activity">
    <reaction evidence="14">
        <text>1-hexadecanoyl-2-(9Z-octadecenoyl)-sn-glycero-3-phosphoethanolamine + L-serine = 1-hexadecanoyl-2-(9Z-octadecenoyl)-sn-glycero-3-phospho-L-serine + ethanolamine</text>
        <dbReference type="Rhea" id="RHEA:41484"/>
        <dbReference type="ChEBI" id="CHEBI:33384"/>
        <dbReference type="ChEBI" id="CHEBI:57603"/>
        <dbReference type="ChEBI" id="CHEBI:73007"/>
        <dbReference type="ChEBI" id="CHEBI:75029"/>
    </reaction>
    <physiologicalReaction direction="left-to-right" evidence="14">
        <dbReference type="Rhea" id="RHEA:41485"/>
    </physiologicalReaction>
</comment>
<dbReference type="EC" id="2.7.8.29" evidence="22"/>
<evidence type="ECO:0000256" key="18">
    <source>
        <dbReference type="ARBA" id="ARBA00036428"/>
    </source>
</evidence>
<evidence type="ECO:0000313" key="24">
    <source>
        <dbReference type="EMBL" id="OXA57998.1"/>
    </source>
</evidence>
<evidence type="ECO:0000256" key="2">
    <source>
        <dbReference type="ARBA" id="ARBA00004916"/>
    </source>
</evidence>
<keyword evidence="10 22" id="KW-0443">Lipid metabolism</keyword>
<dbReference type="PANTHER" id="PTHR15362:SF7">
    <property type="entry name" value="PHOSPHATIDYLSERINE SYNTHASE 2"/>
    <property type="match status" value="1"/>
</dbReference>
<evidence type="ECO:0000256" key="16">
    <source>
        <dbReference type="ARBA" id="ARBA00035875"/>
    </source>
</evidence>
<feature type="transmembrane region" description="Helical" evidence="22">
    <location>
        <begin position="440"/>
        <end position="459"/>
    </location>
</feature>
<keyword evidence="11 22" id="KW-0472">Membrane</keyword>
<proteinExistence type="inferred from homology"/>
<evidence type="ECO:0000256" key="10">
    <source>
        <dbReference type="ARBA" id="ARBA00023098"/>
    </source>
</evidence>
<evidence type="ECO:0000256" key="5">
    <source>
        <dbReference type="ARBA" id="ARBA00022516"/>
    </source>
</evidence>
<dbReference type="EMBL" id="LNIX01000003">
    <property type="protein sequence ID" value="OXA57998.1"/>
    <property type="molecule type" value="Genomic_DNA"/>
</dbReference>
<feature type="transmembrane region" description="Helical" evidence="22">
    <location>
        <begin position="471"/>
        <end position="491"/>
    </location>
</feature>
<feature type="compositionally biased region" description="Low complexity" evidence="23">
    <location>
        <begin position="55"/>
        <end position="79"/>
    </location>
</feature>
<evidence type="ECO:0000256" key="20">
    <source>
        <dbReference type="ARBA" id="ARBA00036644"/>
    </source>
</evidence>
<comment type="catalytic activity">
    <reaction evidence="19">
        <text>1-(1Z-octadecenyl)-2-(4Z,7Z,10Z,13Z,16Z,19Z-docosahexaenoyl)-sn-glycero-3-phosphoethanolamine + L-serine = 1-(1Z-octadecenyl)-2-(4Z,7Z,10Z,13Z,16Z,19Z-docosahexaenoyl)-sn-glycero-3-phospho-L-serine + ethanolamine</text>
        <dbReference type="Rhea" id="RHEA:41496"/>
        <dbReference type="ChEBI" id="CHEBI:33384"/>
        <dbReference type="ChEBI" id="CHEBI:57603"/>
        <dbReference type="ChEBI" id="CHEBI:78263"/>
        <dbReference type="ChEBI" id="CHEBI:78264"/>
    </reaction>
    <physiologicalReaction direction="left-to-right" evidence="19">
        <dbReference type="Rhea" id="RHEA:41497"/>
    </physiologicalReaction>
</comment>
<feature type="transmembrane region" description="Helical" evidence="22">
    <location>
        <begin position="305"/>
        <end position="326"/>
    </location>
</feature>
<evidence type="ECO:0000256" key="6">
    <source>
        <dbReference type="ARBA" id="ARBA00022679"/>
    </source>
</evidence>
<comment type="function">
    <text evidence="22">Catalyzes a base-exchange reaction in which the polar head group of phosphatidylethanolamine (PE) is replaced by L-serine.</text>
</comment>
<evidence type="ECO:0000256" key="15">
    <source>
        <dbReference type="ARBA" id="ARBA00035833"/>
    </source>
</evidence>
<organism evidence="24 25">
    <name type="scientific">Folsomia candida</name>
    <name type="common">Springtail</name>
    <dbReference type="NCBI Taxonomy" id="158441"/>
    <lineage>
        <taxon>Eukaryota</taxon>
        <taxon>Metazoa</taxon>
        <taxon>Ecdysozoa</taxon>
        <taxon>Arthropoda</taxon>
        <taxon>Hexapoda</taxon>
        <taxon>Collembola</taxon>
        <taxon>Entomobryomorpha</taxon>
        <taxon>Isotomoidea</taxon>
        <taxon>Isotomidae</taxon>
        <taxon>Proisotominae</taxon>
        <taxon>Folsomia</taxon>
    </lineage>
</organism>
<evidence type="ECO:0000256" key="14">
    <source>
        <dbReference type="ARBA" id="ARBA00035767"/>
    </source>
</evidence>
<dbReference type="OMA" id="QHVLPNF"/>
<keyword evidence="12 22" id="KW-0594">Phospholipid biosynthesis</keyword>
<keyword evidence="6 22" id="KW-0808">Transferase</keyword>
<evidence type="ECO:0000256" key="13">
    <source>
        <dbReference type="ARBA" id="ARBA00023264"/>
    </source>
</evidence>
<evidence type="ECO:0000256" key="11">
    <source>
        <dbReference type="ARBA" id="ARBA00023136"/>
    </source>
</evidence>
<comment type="pathway">
    <text evidence="3">Lipid metabolism.</text>
</comment>
<keyword evidence="25" id="KW-1185">Reference proteome</keyword>
<feature type="region of interest" description="Disordered" evidence="23">
    <location>
        <begin position="1"/>
        <end position="34"/>
    </location>
</feature>
<keyword evidence="8 22" id="KW-0256">Endoplasmic reticulum</keyword>
<evidence type="ECO:0000313" key="25">
    <source>
        <dbReference type="Proteomes" id="UP000198287"/>
    </source>
</evidence>
<dbReference type="UniPathway" id="UPA00948"/>
<comment type="catalytic activity">
    <reaction evidence="15">
        <text>1-hexadecanoyl-2-(4Z,7Z,10Z,13Z,16Z,19Z-docosahexaenoyl)-sn-glycero-3-phosphoethanolamine + L-serine = 1-hexadecanoyl-2-(4Z,7Z,10Z,13Z,16Z,19Z-docosahexaenoyl)-sn-glycero-3-phosphoserine + ethanolamine</text>
        <dbReference type="Rhea" id="RHEA:41488"/>
        <dbReference type="ChEBI" id="CHEBI:33384"/>
        <dbReference type="ChEBI" id="CHEBI:57603"/>
        <dbReference type="ChEBI" id="CHEBI:78261"/>
        <dbReference type="ChEBI" id="CHEBI:78262"/>
    </reaction>
    <physiologicalReaction direction="left-to-right" evidence="15">
        <dbReference type="Rhea" id="RHEA:41489"/>
    </physiologicalReaction>
</comment>
<keyword evidence="13 22" id="KW-1208">Phospholipid metabolism</keyword>
<evidence type="ECO:0000256" key="12">
    <source>
        <dbReference type="ARBA" id="ARBA00023209"/>
    </source>
</evidence>
<keyword evidence="9 22" id="KW-1133">Transmembrane helix</keyword>
<feature type="transmembrane region" description="Helical" evidence="22">
    <location>
        <begin position="267"/>
        <end position="285"/>
    </location>
</feature>
<comment type="catalytic activity">
    <reaction evidence="22">
        <text>a 1,2-diacyl-sn-glycero-3-phosphoethanolamine + L-serine = a 1,2-diacyl-sn-glycero-3-phospho-L-serine + ethanolamine</text>
        <dbReference type="Rhea" id="RHEA:27606"/>
        <dbReference type="ChEBI" id="CHEBI:33384"/>
        <dbReference type="ChEBI" id="CHEBI:57262"/>
        <dbReference type="ChEBI" id="CHEBI:57603"/>
        <dbReference type="ChEBI" id="CHEBI:64612"/>
        <dbReference type="EC" id="2.7.8.29"/>
    </reaction>
</comment>
<name>A0A226ELA5_FOLCA</name>
<evidence type="ECO:0000256" key="19">
    <source>
        <dbReference type="ARBA" id="ARBA00036623"/>
    </source>
</evidence>
<comment type="catalytic activity">
    <reaction evidence="17">
        <text>1-octadecanoyl-2-(5Z,8Z,11Z,14Z)-eicosatetraenoyl-sn-glycero-3-phosphoethanolamine + L-serine = 1-octadecanoyl-2-(5Z,8Z,11Z,14Z)-eicosatetraenoyl-sn-glycero-3-phosphoserine + ethanolamine</text>
        <dbReference type="Rhea" id="RHEA:41500"/>
        <dbReference type="ChEBI" id="CHEBI:33384"/>
        <dbReference type="ChEBI" id="CHEBI:57603"/>
        <dbReference type="ChEBI" id="CHEBI:78268"/>
        <dbReference type="ChEBI" id="CHEBI:78269"/>
    </reaction>
    <physiologicalReaction direction="left-to-right" evidence="17">
        <dbReference type="Rhea" id="RHEA:41501"/>
    </physiologicalReaction>
</comment>
<evidence type="ECO:0000256" key="9">
    <source>
        <dbReference type="ARBA" id="ARBA00022989"/>
    </source>
</evidence>
<comment type="subcellular location">
    <subcellularLocation>
        <location evidence="1 22">Endoplasmic reticulum membrane</location>
        <topology evidence="1 22">Multi-pass membrane protein</topology>
    </subcellularLocation>
</comment>
<dbReference type="GO" id="GO:0006659">
    <property type="term" value="P:phosphatidylserine biosynthetic process"/>
    <property type="evidence" value="ECO:0007669"/>
    <property type="project" value="UniProtKB-UniRule"/>
</dbReference>
<evidence type="ECO:0000256" key="22">
    <source>
        <dbReference type="RuleBase" id="RU368094"/>
    </source>
</evidence>
<comment type="catalytic activity">
    <reaction evidence="18">
        <text>1-octadecanoyl-2-(4Z,7Z,10Z,13Z,16Z,19Z-docosahexaenoyl)-sn-glycero-3-phosphoethanolamine + L-serine = 1-octadecanoyl-2-(4Z,7Z,10Z,13Z,16Z,19Z-docosahexaenoyl)-sn-glycero-3-phosphoserine + ethanolamine</text>
        <dbReference type="Rhea" id="RHEA:41492"/>
        <dbReference type="ChEBI" id="CHEBI:33384"/>
        <dbReference type="ChEBI" id="CHEBI:57603"/>
        <dbReference type="ChEBI" id="CHEBI:78265"/>
        <dbReference type="ChEBI" id="CHEBI:78266"/>
    </reaction>
    <physiologicalReaction direction="left-to-right" evidence="18">
        <dbReference type="Rhea" id="RHEA:41493"/>
    </physiologicalReaction>
</comment>
<dbReference type="GO" id="GO:0005789">
    <property type="term" value="C:endoplasmic reticulum membrane"/>
    <property type="evidence" value="ECO:0007669"/>
    <property type="project" value="UniProtKB-SubCell"/>
</dbReference>
<evidence type="ECO:0000256" key="1">
    <source>
        <dbReference type="ARBA" id="ARBA00004477"/>
    </source>
</evidence>
<feature type="compositionally biased region" description="Acidic residues" evidence="23">
    <location>
        <begin position="80"/>
        <end position="90"/>
    </location>
</feature>
<evidence type="ECO:0000256" key="8">
    <source>
        <dbReference type="ARBA" id="ARBA00022824"/>
    </source>
</evidence>
<dbReference type="OrthoDB" id="10265393at2759"/>
<evidence type="ECO:0000256" key="3">
    <source>
        <dbReference type="ARBA" id="ARBA00005189"/>
    </source>
</evidence>
<dbReference type="GO" id="GO:0106245">
    <property type="term" value="F:L-serine-phosphatidylethanolamine phosphatidyltransferase activity"/>
    <property type="evidence" value="ECO:0007669"/>
    <property type="project" value="UniProtKB-UniRule"/>
</dbReference>
<feature type="transmembrane region" description="Helical" evidence="22">
    <location>
        <begin position="372"/>
        <end position="391"/>
    </location>
</feature>
<feature type="transmembrane region" description="Helical" evidence="22">
    <location>
        <begin position="182"/>
        <end position="202"/>
    </location>
</feature>
<evidence type="ECO:0000256" key="23">
    <source>
        <dbReference type="SAM" id="MobiDB-lite"/>
    </source>
</evidence>
<dbReference type="AlphaFoldDB" id="A0A226ELA5"/>
<comment type="catalytic activity">
    <reaction evidence="16">
        <text>1-(1Z-octadecenyl)-2-(9Z-octadecenoyl)-sn-glycero-3-phosphoethanolamine + L-serine = 1-(1Z-octadecenyl)-2-(9Z-octadecenoyl)-sn-glycero-3-phospho-L-serine + ethanolamine</text>
        <dbReference type="Rhea" id="RHEA:41600"/>
        <dbReference type="ChEBI" id="CHEBI:33384"/>
        <dbReference type="ChEBI" id="CHEBI:57603"/>
        <dbReference type="ChEBI" id="CHEBI:78340"/>
        <dbReference type="ChEBI" id="CHEBI:78341"/>
    </reaction>
    <physiologicalReaction direction="left-to-right" evidence="16">
        <dbReference type="Rhea" id="RHEA:41601"/>
    </physiologicalReaction>
</comment>
<accession>A0A226ELA5</accession>
<keyword evidence="7 22" id="KW-0812">Transmembrane</keyword>
<evidence type="ECO:0000256" key="4">
    <source>
        <dbReference type="ARBA" id="ARBA00008671"/>
    </source>
</evidence>
<comment type="catalytic activity">
    <reaction evidence="21">
        <text>1-(1Z-octadecenyl)-2-(5Z,8Z,11Z,14Z- eicosatetraenoyl)-sn-glycero-3-phosphoethanolamine + L-serine = 1-(1Z-octadecenyl)-2-(5Z,8Z,11Z,14Z-eicosatetraenoyl)-sn-glycero-3-phospho-L-serine + ethanolamine</text>
        <dbReference type="Rhea" id="RHEA:41604"/>
        <dbReference type="ChEBI" id="CHEBI:33384"/>
        <dbReference type="ChEBI" id="CHEBI:57603"/>
        <dbReference type="ChEBI" id="CHEBI:78342"/>
        <dbReference type="ChEBI" id="CHEBI:78343"/>
    </reaction>
    <physiologicalReaction direction="left-to-right" evidence="21">
        <dbReference type="Rhea" id="RHEA:41605"/>
    </physiologicalReaction>
</comment>
<gene>
    <name evidence="24" type="ORF">Fcan01_08554</name>
</gene>
<feature type="region of interest" description="Disordered" evidence="23">
    <location>
        <begin position="47"/>
        <end position="92"/>
    </location>
</feature>
<dbReference type="STRING" id="158441.A0A226ELA5"/>
<keyword evidence="5 22" id="KW-0444">Lipid biosynthesis</keyword>
<sequence>MEENVPFMNGNGPVPSTELDDHEDESSITSATFEMIDTQASIIRGRPEPIPYMLPSTSVASPSSKTSPTTATTSTSTAASDDEGSGEEELSSFMESYDWEKEKMKKNQFYDDGTMSFFWRAHTLTTLFLLIVVLVHVALFENAVEDSEYNAKRGMMAVLGFFVLMGVTVIPDGPFLRPHPAFWRLMFCCSIVYFLSLIYLLFQNKDDARKLLRMFDPLLGTELEERSYGGNCRIYDSDLPNDPFHNVWDKFDLFVPMHFFGWWLKTLILRDWWLCTVISIMFEILEYTLEHQLPNFSECWWDHWILDAMFCNGVGIFVGIQTLKYFRVRTYHWRGLWSIPGYKGKLKRILAQFGPHSWIEFDWKPTSSLGRWLATLGIIFAFLLAELNTFYLKFVLWVPPGHWLNLVRLFAILFWGAVCLRETFQYLDDPQCKSFGRQSWMVLAIISTEFLIVAKFDSVTITKPIPGHISLFWLIGILILAIWTILNFGYFRRVEDKGPGPIGSSKSDSHLSILRKKAILNAAGGVPAVRTKSFNVHFRPKSS</sequence>
<comment type="catalytic activity">
    <reaction evidence="20">
        <text>1-octadecanoyl-2-(9Z-octadecenoyl)-sn-glycero-3-phosphoethanolamine + L-serine = 1-octadecanoyl-2-(9Z-octadecenoyl)-sn-glycero-3-phospho-L-serine + ethanolamine</text>
        <dbReference type="Rhea" id="RHEA:40795"/>
        <dbReference type="ChEBI" id="CHEBI:33384"/>
        <dbReference type="ChEBI" id="CHEBI:57603"/>
        <dbReference type="ChEBI" id="CHEBI:75038"/>
        <dbReference type="ChEBI" id="CHEBI:78260"/>
    </reaction>
    <physiologicalReaction direction="left-to-right" evidence="20">
        <dbReference type="Rhea" id="RHEA:40796"/>
    </physiologicalReaction>
</comment>
<evidence type="ECO:0000256" key="17">
    <source>
        <dbReference type="ARBA" id="ARBA00035955"/>
    </source>
</evidence>
<dbReference type="Pfam" id="PF03034">
    <property type="entry name" value="PSS"/>
    <property type="match status" value="1"/>
</dbReference>
<dbReference type="PANTHER" id="PTHR15362">
    <property type="entry name" value="PHOSPHATIDYLINOSITOL SYNTHASE"/>
    <property type="match status" value="1"/>
</dbReference>
<protein>
    <recommendedName>
        <fullName evidence="22">Phosphatidylserine synthase</fullName>
        <ecNumber evidence="22">2.7.8.29</ecNumber>
    </recommendedName>
    <alternativeName>
        <fullName evidence="22">Serine-exchange enzyme</fullName>
    </alternativeName>
</protein>
<comment type="pathway">
    <text evidence="2 22">Phospholipid metabolism; phosphatidylserine biosynthesis.</text>
</comment>
<feature type="transmembrane region" description="Helical" evidence="22">
    <location>
        <begin position="403"/>
        <end position="420"/>
    </location>
</feature>
<comment type="similarity">
    <text evidence="4 22">Belongs to the phosphatidyl serine synthase family.</text>
</comment>
<comment type="caution">
    <text evidence="24">The sequence shown here is derived from an EMBL/GenBank/DDBJ whole genome shotgun (WGS) entry which is preliminary data.</text>
</comment>
<evidence type="ECO:0000256" key="21">
    <source>
        <dbReference type="ARBA" id="ARBA00036733"/>
    </source>
</evidence>
<dbReference type="Proteomes" id="UP000198287">
    <property type="component" value="Unassembled WGS sequence"/>
</dbReference>
<dbReference type="InterPro" id="IPR004277">
    <property type="entry name" value="PSS"/>
</dbReference>
<feature type="transmembrane region" description="Helical" evidence="22">
    <location>
        <begin position="117"/>
        <end position="139"/>
    </location>
</feature>
<feature type="transmembrane region" description="Helical" evidence="22">
    <location>
        <begin position="151"/>
        <end position="170"/>
    </location>
</feature>